<gene>
    <name evidence="1" type="ORF">ENM28_00945</name>
</gene>
<dbReference type="AlphaFoldDB" id="A0A7C5VIU2"/>
<dbReference type="GO" id="GO:0006355">
    <property type="term" value="P:regulation of DNA-templated transcription"/>
    <property type="evidence" value="ECO:0007669"/>
    <property type="project" value="InterPro"/>
</dbReference>
<protein>
    <recommendedName>
        <fullName evidence="2">CopG family transcriptional regulator</fullName>
    </recommendedName>
</protein>
<evidence type="ECO:0000313" key="1">
    <source>
        <dbReference type="EMBL" id="HHM67293.1"/>
    </source>
</evidence>
<dbReference type="InterPro" id="IPR013321">
    <property type="entry name" value="Arc_rbn_hlx_hlx"/>
</dbReference>
<evidence type="ECO:0008006" key="2">
    <source>
        <dbReference type="Google" id="ProtNLM"/>
    </source>
</evidence>
<proteinExistence type="predicted"/>
<sequence length="72" mass="8293">MSKFAKVIQTVKGEEGQAKVRGKSRREDYVGLKVYIPKELHRRLKLKALEMEKEVSELVEEALKALLDRTHG</sequence>
<dbReference type="InterPro" id="IPR010985">
    <property type="entry name" value="Ribbon_hlx_hlx"/>
</dbReference>
<dbReference type="EMBL" id="DRXE01000035">
    <property type="protein sequence ID" value="HHM67293.1"/>
    <property type="molecule type" value="Genomic_DNA"/>
</dbReference>
<name>A0A7C5VIU2_9DEIN</name>
<organism evidence="1">
    <name type="scientific">Thermus caliditerrae</name>
    <dbReference type="NCBI Taxonomy" id="1330700"/>
    <lineage>
        <taxon>Bacteria</taxon>
        <taxon>Thermotogati</taxon>
        <taxon>Deinococcota</taxon>
        <taxon>Deinococci</taxon>
        <taxon>Thermales</taxon>
        <taxon>Thermaceae</taxon>
        <taxon>Thermus</taxon>
    </lineage>
</organism>
<accession>A0A7C5VIU2</accession>
<reference evidence="1" key="1">
    <citation type="journal article" date="2020" name="mSystems">
        <title>Genome- and Community-Level Interaction Insights into Carbon Utilization and Element Cycling Functions of Hydrothermarchaeota in Hydrothermal Sediment.</title>
        <authorList>
            <person name="Zhou Z."/>
            <person name="Liu Y."/>
            <person name="Xu W."/>
            <person name="Pan J."/>
            <person name="Luo Z.H."/>
            <person name="Li M."/>
        </authorList>
    </citation>
    <scope>NUCLEOTIDE SEQUENCE [LARGE SCALE GENOMIC DNA]</scope>
    <source>
        <strain evidence="1">SpSt-1071</strain>
    </source>
</reference>
<comment type="caution">
    <text evidence="1">The sequence shown here is derived from an EMBL/GenBank/DDBJ whole genome shotgun (WGS) entry which is preliminary data.</text>
</comment>
<dbReference type="SUPFAM" id="SSF47598">
    <property type="entry name" value="Ribbon-helix-helix"/>
    <property type="match status" value="1"/>
</dbReference>
<dbReference type="Gene3D" id="1.10.1220.10">
    <property type="entry name" value="Met repressor-like"/>
    <property type="match status" value="1"/>
</dbReference>